<gene>
    <name evidence="1" type="ORF">DHETER_LOCUS15776</name>
</gene>
<comment type="caution">
    <text evidence="1">The sequence shown here is derived from an EMBL/GenBank/DDBJ whole genome shotgun (WGS) entry which is preliminary data.</text>
</comment>
<sequence length="134" mass="15706">GWDGNNNLADFWSYDINTKKWNLISHNTREQGGPGPRSNHKICLDHIMKRIYVFGRFIGRGSRANANFNSDFYSYDIINNQWIKLCDNTAVLFNTFKIQFKFIQGVKLYFTNKNTIMPDVQEIIIFTNPKYLAL</sequence>
<organism evidence="1 2">
    <name type="scientific">Dentiscutata heterogama</name>
    <dbReference type="NCBI Taxonomy" id="1316150"/>
    <lineage>
        <taxon>Eukaryota</taxon>
        <taxon>Fungi</taxon>
        <taxon>Fungi incertae sedis</taxon>
        <taxon>Mucoromycota</taxon>
        <taxon>Glomeromycotina</taxon>
        <taxon>Glomeromycetes</taxon>
        <taxon>Diversisporales</taxon>
        <taxon>Gigasporaceae</taxon>
        <taxon>Dentiscutata</taxon>
    </lineage>
</organism>
<keyword evidence="2" id="KW-1185">Reference proteome</keyword>
<name>A0ACA9QZ82_9GLOM</name>
<accession>A0ACA9QZ82</accession>
<proteinExistence type="predicted"/>
<evidence type="ECO:0000313" key="2">
    <source>
        <dbReference type="Proteomes" id="UP000789702"/>
    </source>
</evidence>
<feature type="non-terminal residue" evidence="1">
    <location>
        <position position="1"/>
    </location>
</feature>
<reference evidence="1" key="1">
    <citation type="submission" date="2021-06" db="EMBL/GenBank/DDBJ databases">
        <authorList>
            <person name="Kallberg Y."/>
            <person name="Tangrot J."/>
            <person name="Rosling A."/>
        </authorList>
    </citation>
    <scope>NUCLEOTIDE SEQUENCE</scope>
    <source>
        <strain evidence="1">IL203A</strain>
    </source>
</reference>
<dbReference type="Proteomes" id="UP000789702">
    <property type="component" value="Unassembled WGS sequence"/>
</dbReference>
<feature type="non-terminal residue" evidence="1">
    <location>
        <position position="134"/>
    </location>
</feature>
<evidence type="ECO:0000313" key="1">
    <source>
        <dbReference type="EMBL" id="CAG8770092.1"/>
    </source>
</evidence>
<dbReference type="EMBL" id="CAJVPU010056284">
    <property type="protein sequence ID" value="CAG8770092.1"/>
    <property type="molecule type" value="Genomic_DNA"/>
</dbReference>
<protein>
    <submittedName>
        <fullName evidence="1">6288_t:CDS:1</fullName>
    </submittedName>
</protein>